<reference evidence="5" key="1">
    <citation type="journal article" date="2014" name="Int. J. Syst. Evol. Microbiol.">
        <title>Complete genome sequence of Corynebacterium casei LMG S-19264T (=DSM 44701T), isolated from a smear-ripened cheese.</title>
        <authorList>
            <consortium name="US DOE Joint Genome Institute (JGI-PGF)"/>
            <person name="Walter F."/>
            <person name="Albersmeier A."/>
            <person name="Kalinowski J."/>
            <person name="Ruckert C."/>
        </authorList>
    </citation>
    <scope>NUCLEOTIDE SEQUENCE</scope>
    <source>
        <strain evidence="5">VKM B-2555</strain>
    </source>
</reference>
<protein>
    <submittedName>
        <fullName evidence="5">LuxR family transcriptional regulator</fullName>
    </submittedName>
</protein>
<dbReference type="AlphaFoldDB" id="A0A9W6JE48"/>
<dbReference type="PIRSF" id="PIRSF005902">
    <property type="entry name" value="DNase_TatD"/>
    <property type="match status" value="1"/>
</dbReference>
<keyword evidence="2 4" id="KW-0479">Metal-binding</keyword>
<evidence type="ECO:0000256" key="4">
    <source>
        <dbReference type="PIRSR" id="PIRSR005902-1"/>
    </source>
</evidence>
<reference evidence="5" key="2">
    <citation type="submission" date="2023-01" db="EMBL/GenBank/DDBJ databases">
        <authorList>
            <person name="Sun Q."/>
            <person name="Evtushenko L."/>
        </authorList>
    </citation>
    <scope>NUCLEOTIDE SEQUENCE</scope>
    <source>
        <strain evidence="5">VKM B-2555</strain>
    </source>
</reference>
<accession>A0A9W6JE48</accession>
<dbReference type="InterPro" id="IPR018228">
    <property type="entry name" value="DNase_TatD-rel_CS"/>
</dbReference>
<gene>
    <name evidence="5" type="ORF">GCM10008171_08410</name>
</gene>
<name>A0A9W6JE48_9HYPH</name>
<evidence type="ECO:0000256" key="3">
    <source>
        <dbReference type="ARBA" id="ARBA00022801"/>
    </source>
</evidence>
<dbReference type="InterPro" id="IPR032466">
    <property type="entry name" value="Metal_Hydrolase"/>
</dbReference>
<dbReference type="GO" id="GO:0016788">
    <property type="term" value="F:hydrolase activity, acting on ester bonds"/>
    <property type="evidence" value="ECO:0007669"/>
    <property type="project" value="InterPro"/>
</dbReference>
<dbReference type="InterPro" id="IPR015991">
    <property type="entry name" value="TatD/YcfH-like"/>
</dbReference>
<dbReference type="PROSITE" id="PS01137">
    <property type="entry name" value="TATD_1"/>
    <property type="match status" value="1"/>
</dbReference>
<comment type="similarity">
    <text evidence="1">Belongs to the metallo-dependent hydrolases superfamily. TatD-type hydrolase family.</text>
</comment>
<evidence type="ECO:0000256" key="2">
    <source>
        <dbReference type="ARBA" id="ARBA00022723"/>
    </source>
</evidence>
<evidence type="ECO:0000256" key="1">
    <source>
        <dbReference type="ARBA" id="ARBA00009275"/>
    </source>
</evidence>
<feature type="binding site" evidence="4">
    <location>
        <position position="156"/>
    </location>
    <ligand>
        <name>a divalent metal cation</name>
        <dbReference type="ChEBI" id="CHEBI:60240"/>
        <label>2</label>
    </ligand>
</feature>
<dbReference type="PANTHER" id="PTHR46124">
    <property type="entry name" value="D-AMINOACYL-TRNA DEACYLASE"/>
    <property type="match status" value="1"/>
</dbReference>
<dbReference type="Gene3D" id="3.20.20.140">
    <property type="entry name" value="Metal-dependent hydrolases"/>
    <property type="match status" value="1"/>
</dbReference>
<dbReference type="RefSeq" id="WP_271203530.1">
    <property type="nucleotide sequence ID" value="NZ_BSFK01000005.1"/>
</dbReference>
<dbReference type="CDD" id="cd01310">
    <property type="entry name" value="TatD_DNAse"/>
    <property type="match status" value="1"/>
</dbReference>
<evidence type="ECO:0000313" key="5">
    <source>
        <dbReference type="EMBL" id="GLK75587.1"/>
    </source>
</evidence>
<dbReference type="FunFam" id="3.20.20.140:FF:000005">
    <property type="entry name" value="TatD family hydrolase"/>
    <property type="match status" value="1"/>
</dbReference>
<dbReference type="SUPFAM" id="SSF51556">
    <property type="entry name" value="Metallo-dependent hydrolases"/>
    <property type="match status" value="1"/>
</dbReference>
<dbReference type="NCBIfam" id="TIGR00010">
    <property type="entry name" value="YchF/TatD family DNA exonuclease"/>
    <property type="match status" value="1"/>
</dbReference>
<dbReference type="Pfam" id="PF01026">
    <property type="entry name" value="TatD_DNase"/>
    <property type="match status" value="1"/>
</dbReference>
<feature type="binding site" evidence="4">
    <location>
        <position position="206"/>
    </location>
    <ligand>
        <name>a divalent metal cation</name>
        <dbReference type="ChEBI" id="CHEBI:60240"/>
        <label>1</label>
    </ligand>
</feature>
<comment type="caution">
    <text evidence="5">The sequence shown here is derived from an EMBL/GenBank/DDBJ whole genome shotgun (WGS) entry which is preliminary data.</text>
</comment>
<proteinExistence type="inferred from homology"/>
<feature type="binding site" evidence="4">
    <location>
        <position position="130"/>
    </location>
    <ligand>
        <name>a divalent metal cation</name>
        <dbReference type="ChEBI" id="CHEBI:60240"/>
        <label>2</label>
    </ligand>
</feature>
<dbReference type="GO" id="GO:0004536">
    <property type="term" value="F:DNA nuclease activity"/>
    <property type="evidence" value="ECO:0007669"/>
    <property type="project" value="InterPro"/>
</dbReference>
<organism evidence="5 6">
    <name type="scientific">Methylopila jiangsuensis</name>
    <dbReference type="NCBI Taxonomy" id="586230"/>
    <lineage>
        <taxon>Bacteria</taxon>
        <taxon>Pseudomonadati</taxon>
        <taxon>Pseudomonadota</taxon>
        <taxon>Alphaproteobacteria</taxon>
        <taxon>Hyphomicrobiales</taxon>
        <taxon>Methylopilaceae</taxon>
        <taxon>Methylopila</taxon>
    </lineage>
</organism>
<feature type="binding site" evidence="4">
    <location>
        <position position="8"/>
    </location>
    <ligand>
        <name>a divalent metal cation</name>
        <dbReference type="ChEBI" id="CHEBI:60240"/>
        <label>1</label>
    </ligand>
</feature>
<dbReference type="GO" id="GO:0005829">
    <property type="term" value="C:cytosol"/>
    <property type="evidence" value="ECO:0007669"/>
    <property type="project" value="TreeGrafter"/>
</dbReference>
<feature type="binding site" evidence="4">
    <location>
        <position position="94"/>
    </location>
    <ligand>
        <name>a divalent metal cation</name>
        <dbReference type="ChEBI" id="CHEBI:60240"/>
        <label>1</label>
    </ligand>
</feature>
<feature type="binding site" evidence="4">
    <location>
        <position position="10"/>
    </location>
    <ligand>
        <name>a divalent metal cation</name>
        <dbReference type="ChEBI" id="CHEBI:60240"/>
        <label>1</label>
    </ligand>
</feature>
<keyword evidence="6" id="KW-1185">Reference proteome</keyword>
<dbReference type="InterPro" id="IPR001130">
    <property type="entry name" value="TatD-like"/>
</dbReference>
<dbReference type="EMBL" id="BSFK01000005">
    <property type="protein sequence ID" value="GLK75587.1"/>
    <property type="molecule type" value="Genomic_DNA"/>
</dbReference>
<dbReference type="PROSITE" id="PS01090">
    <property type="entry name" value="TATD_2"/>
    <property type="match status" value="1"/>
</dbReference>
<dbReference type="Proteomes" id="UP001143364">
    <property type="component" value="Unassembled WGS sequence"/>
</dbReference>
<keyword evidence="3" id="KW-0378">Hydrolase</keyword>
<dbReference type="GO" id="GO:0046872">
    <property type="term" value="F:metal ion binding"/>
    <property type="evidence" value="ECO:0007669"/>
    <property type="project" value="UniProtKB-KW"/>
</dbReference>
<dbReference type="PANTHER" id="PTHR46124:SF2">
    <property type="entry name" value="D-AMINOACYL-TRNA DEACYLASE"/>
    <property type="match status" value="1"/>
</dbReference>
<evidence type="ECO:0000313" key="6">
    <source>
        <dbReference type="Proteomes" id="UP001143364"/>
    </source>
</evidence>
<sequence>MSALVDSHCHLDFDDFAPERDAIVERAHAAGVGLMVTISTRVRRFERVLELVERYPSVFGTVGTHPQNAHEELDVTADELVRLAEHPKIVGFGEAGLDFHYDTSPPEAQEQGFRAHIAAARVAQLPLVIHARAADEAMIRVLEDEMGKGAFPALLHCFSSGAELARRGVALGLYVSFSGILTFKRSEDIRAIAAEVPADRLLVETDAPYLAPEPYRGKRNEPAYTANTAAVLARVRGWTEAETRRVTTDNFFRLFSKTPRSALVAHEAAGAA</sequence>